<reference evidence="4 5" key="1">
    <citation type="submission" date="2012-01" db="EMBL/GenBank/DDBJ databases">
        <title>The Genome Sequence of Odoribacter laneus YIT 12061.</title>
        <authorList>
            <consortium name="The Broad Institute Genome Sequencing Platform"/>
            <person name="Earl A."/>
            <person name="Ward D."/>
            <person name="Feldgarden M."/>
            <person name="Gevers D."/>
            <person name="Morotomi M."/>
            <person name="Young S.K."/>
            <person name="Zeng Q."/>
            <person name="Gargeya S."/>
            <person name="Fitzgerald M."/>
            <person name="Haas B."/>
            <person name="Abouelleil A."/>
            <person name="Alvarado L."/>
            <person name="Arachchi H.M."/>
            <person name="Berlin A."/>
            <person name="Chapman S.B."/>
            <person name="Gearin G."/>
            <person name="Goldberg J."/>
            <person name="Griggs A."/>
            <person name="Gujja S."/>
            <person name="Hansen M."/>
            <person name="Heiman D."/>
            <person name="Howarth C."/>
            <person name="Larimer J."/>
            <person name="Lui A."/>
            <person name="MacDonald P.J.P."/>
            <person name="McCowen C."/>
            <person name="Montmayeur A."/>
            <person name="Murphy C."/>
            <person name="Neiman D."/>
            <person name="Pearson M."/>
            <person name="Priest M."/>
            <person name="Roberts A."/>
            <person name="Saif S."/>
            <person name="Shea T."/>
            <person name="Sisk P."/>
            <person name="Stolte C."/>
            <person name="Sykes S."/>
            <person name="Wortman J."/>
            <person name="Nusbaum C."/>
            <person name="Birren B."/>
        </authorList>
    </citation>
    <scope>NUCLEOTIDE SEQUENCE [LARGE SCALE GENOMIC DNA]</scope>
    <source>
        <strain evidence="4 5">YIT 12061</strain>
    </source>
</reference>
<dbReference type="SUPFAM" id="SSF82171">
    <property type="entry name" value="DPP6 N-terminal domain-like"/>
    <property type="match status" value="1"/>
</dbReference>
<protein>
    <recommendedName>
        <fullName evidence="3">Peptidase S9 prolyl oligopeptidase catalytic domain-containing protein</fullName>
    </recommendedName>
</protein>
<dbReference type="GO" id="GO:0006508">
    <property type="term" value="P:proteolysis"/>
    <property type="evidence" value="ECO:0007669"/>
    <property type="project" value="InterPro"/>
</dbReference>
<dbReference type="GO" id="GO:0004252">
    <property type="term" value="F:serine-type endopeptidase activity"/>
    <property type="evidence" value="ECO:0007669"/>
    <property type="project" value="TreeGrafter"/>
</dbReference>
<dbReference type="HOGENOM" id="CLU_349466_0_0_10"/>
<dbReference type="SUPFAM" id="SSF53474">
    <property type="entry name" value="alpha/beta-Hydrolases"/>
    <property type="match status" value="1"/>
</dbReference>
<dbReference type="EMBL" id="ADMC01000010">
    <property type="protein sequence ID" value="EHP49574.1"/>
    <property type="molecule type" value="Genomic_DNA"/>
</dbReference>
<keyword evidence="5" id="KW-1185">Reference proteome</keyword>
<dbReference type="PATRIC" id="fig|742817.3.peg.819"/>
<sequence length="845" mass="96481">MKKHLLVSLCIAIGLSLNAQTAKEWLALSPVPLSLPALSHQKDVDNKTFTEKELFEYSLLNVNDLVPDAAKTERNFHQLRWEKAKMEQDTVIAPTTDGKFTLNYYAVYLDIPQWMEGSFQFRLFGNAEIYLDGQKKLTYTENQPANRSLSCELLPGKHSLIIKTVTKGGKVLACRFDNQTKSEGGSLAFTLSPKRGKNIYDILNGNHISKAELSPSGKYAIVSIRESLDGKNKERTHIYRVKDKEIVYSLSADLLHPQWVPQQDKLSWLQAEGKGKSFYTYDIETQQLQCLIKEDLFINNYNWSPDLSYLLYYTTENYTEENWQLRKLNGIEDRQPYFRYRTYLCKYDFATGLHARLTWGNASTYLLDISHDGQQILFAASHPDYTEFPYSKQSVYLMNMQTQQVDTLWKDRLYAISCTFSPDDKQLLISGGPSAFGERGKNIGKNPIANEFDMQLYLYDLATAAVNPITKNFNPSVNDAFWRADGYIYITATDADYVHLFRYDLKTQAIQPVECPGDIILSSSIPEKGEEMMYVASDVSYPARIYTLRLTDLQAQLWDNPSAQEYENIVFGEVKDWDFPYKKGTLIDGRYYLPADFDPAKKYPLIVYYYGGTTPVERSFGGRYPFNLFAANGYIVYVLQPSGAIGYGQEFSARHQNNWGKITADEIITATKAFIKSHSFVDATKVGCMGASYGGFTTMYLTTRTDLFTCAIAHAGISSITGYWGDGYWGYSYSTCATAHSFPWNRKDIYVDQSPLFNADKVNTPILLIHGTKDVNVPTAQSIQFYTALKLLGKEAELVFVKDSDHTVTDYHLRILWNNTILAYFAKYLKDQPAWWENIYKEKNL</sequence>
<feature type="domain" description="Peptidase S9 prolyl oligopeptidase catalytic" evidence="3">
    <location>
        <begin position="626"/>
        <end position="831"/>
    </location>
</feature>
<keyword evidence="1" id="KW-0378">Hydrolase</keyword>
<name>H1DET2_9BACT</name>
<dbReference type="InterPro" id="IPR011042">
    <property type="entry name" value="6-blade_b-propeller_TolB-like"/>
</dbReference>
<proteinExistence type="predicted"/>
<comment type="caution">
    <text evidence="4">The sequence shown here is derived from an EMBL/GenBank/DDBJ whole genome shotgun (WGS) entry which is preliminary data.</text>
</comment>
<dbReference type="Gene3D" id="3.40.50.1820">
    <property type="entry name" value="alpha/beta hydrolase"/>
    <property type="match status" value="1"/>
</dbReference>
<organism evidence="4 5">
    <name type="scientific">Odoribacter laneus YIT 12061</name>
    <dbReference type="NCBI Taxonomy" id="742817"/>
    <lineage>
        <taxon>Bacteria</taxon>
        <taxon>Pseudomonadati</taxon>
        <taxon>Bacteroidota</taxon>
        <taxon>Bacteroidia</taxon>
        <taxon>Bacteroidales</taxon>
        <taxon>Odoribacteraceae</taxon>
        <taxon>Odoribacter</taxon>
    </lineage>
</organism>
<accession>H1DET2</accession>
<dbReference type="AlphaFoldDB" id="H1DET2"/>
<gene>
    <name evidence="4" type="ORF">HMPREF9449_00768</name>
</gene>
<dbReference type="RefSeq" id="WP_009135916.1">
    <property type="nucleotide sequence ID" value="NZ_JH594596.1"/>
</dbReference>
<feature type="chain" id="PRO_5003549140" description="Peptidase S9 prolyl oligopeptidase catalytic domain-containing protein" evidence="2">
    <location>
        <begin position="20"/>
        <end position="845"/>
    </location>
</feature>
<dbReference type="Proteomes" id="UP000004892">
    <property type="component" value="Unassembled WGS sequence"/>
</dbReference>
<evidence type="ECO:0000313" key="4">
    <source>
        <dbReference type="EMBL" id="EHP49574.1"/>
    </source>
</evidence>
<evidence type="ECO:0000259" key="3">
    <source>
        <dbReference type="Pfam" id="PF00326"/>
    </source>
</evidence>
<dbReference type="STRING" id="742817.HMPREF9449_00768"/>
<dbReference type="PANTHER" id="PTHR42776">
    <property type="entry name" value="SERINE PEPTIDASE S9 FAMILY MEMBER"/>
    <property type="match status" value="1"/>
</dbReference>
<evidence type="ECO:0000256" key="2">
    <source>
        <dbReference type="SAM" id="SignalP"/>
    </source>
</evidence>
<dbReference type="eggNOG" id="COG1506">
    <property type="taxonomic scope" value="Bacteria"/>
</dbReference>
<dbReference type="Gene3D" id="2.120.10.30">
    <property type="entry name" value="TolB, C-terminal domain"/>
    <property type="match status" value="1"/>
</dbReference>
<dbReference type="InterPro" id="IPR001375">
    <property type="entry name" value="Peptidase_S9_cat"/>
</dbReference>
<feature type="signal peptide" evidence="2">
    <location>
        <begin position="1"/>
        <end position="19"/>
    </location>
</feature>
<evidence type="ECO:0000313" key="5">
    <source>
        <dbReference type="Proteomes" id="UP000004892"/>
    </source>
</evidence>
<keyword evidence="2" id="KW-0732">Signal</keyword>
<evidence type="ECO:0000256" key="1">
    <source>
        <dbReference type="ARBA" id="ARBA00022801"/>
    </source>
</evidence>
<dbReference type="eggNOG" id="COG0823">
    <property type="taxonomic scope" value="Bacteria"/>
</dbReference>
<dbReference type="InterPro" id="IPR029058">
    <property type="entry name" value="AB_hydrolase_fold"/>
</dbReference>
<dbReference type="GeneID" id="98068385"/>
<dbReference type="PANTHER" id="PTHR42776:SF4">
    <property type="entry name" value="ACYLAMINO-ACID-RELEASING ENZYME"/>
    <property type="match status" value="1"/>
</dbReference>
<dbReference type="Pfam" id="PF00326">
    <property type="entry name" value="Peptidase_S9"/>
    <property type="match status" value="1"/>
</dbReference>